<dbReference type="AlphaFoldDB" id="A0A154P127"/>
<accession>A0A154P127</accession>
<dbReference type="EMBL" id="KQ434783">
    <property type="protein sequence ID" value="KZC04948.1"/>
    <property type="molecule type" value="Genomic_DNA"/>
</dbReference>
<evidence type="ECO:0000313" key="2">
    <source>
        <dbReference type="Proteomes" id="UP000076502"/>
    </source>
</evidence>
<gene>
    <name evidence="1" type="ORF">WN55_09747</name>
</gene>
<organism evidence="1 2">
    <name type="scientific">Dufourea novaeangliae</name>
    <name type="common">Sweat bee</name>
    <dbReference type="NCBI Taxonomy" id="178035"/>
    <lineage>
        <taxon>Eukaryota</taxon>
        <taxon>Metazoa</taxon>
        <taxon>Ecdysozoa</taxon>
        <taxon>Arthropoda</taxon>
        <taxon>Hexapoda</taxon>
        <taxon>Insecta</taxon>
        <taxon>Pterygota</taxon>
        <taxon>Neoptera</taxon>
        <taxon>Endopterygota</taxon>
        <taxon>Hymenoptera</taxon>
        <taxon>Apocrita</taxon>
        <taxon>Aculeata</taxon>
        <taxon>Apoidea</taxon>
        <taxon>Anthophila</taxon>
        <taxon>Halictidae</taxon>
        <taxon>Rophitinae</taxon>
        <taxon>Dufourea</taxon>
    </lineage>
</organism>
<protein>
    <submittedName>
        <fullName evidence="1">Uncharacterized protein</fullName>
    </submittedName>
</protein>
<name>A0A154P127_DUFNO</name>
<proteinExistence type="predicted"/>
<keyword evidence="2" id="KW-1185">Reference proteome</keyword>
<dbReference type="Proteomes" id="UP000076502">
    <property type="component" value="Unassembled WGS sequence"/>
</dbReference>
<reference evidence="1 2" key="1">
    <citation type="submission" date="2015-07" db="EMBL/GenBank/DDBJ databases">
        <title>The genome of Dufourea novaeangliae.</title>
        <authorList>
            <person name="Pan H."/>
            <person name="Kapheim K."/>
        </authorList>
    </citation>
    <scope>NUCLEOTIDE SEQUENCE [LARGE SCALE GENOMIC DNA]</scope>
    <source>
        <strain evidence="1">0120121106</strain>
        <tissue evidence="1">Whole body</tissue>
    </source>
</reference>
<evidence type="ECO:0000313" key="1">
    <source>
        <dbReference type="EMBL" id="KZC04948.1"/>
    </source>
</evidence>
<sequence length="54" mass="6140">MTPNDALKTTRRRLRPKISVKWASARRHMLSGIDFVEFPRTAQSTRSPSLGEQG</sequence>